<dbReference type="InterPro" id="IPR011990">
    <property type="entry name" value="TPR-like_helical_dom_sf"/>
</dbReference>
<feature type="region of interest" description="Disordered" evidence="1">
    <location>
        <begin position="240"/>
        <end position="291"/>
    </location>
</feature>
<sequence>MWPPTVGARVRPVISAPETVTPDGDPVPTPGAGPMWARLRYPAPSTGDDRLLATVADVEGLDGDGGDAAGVATASVVWEDGTEEDGVSLRALGPRRADDADAKDEEEEEEEASGYRRSRSRAEASRARGNDRFRRGDEATAAAEYVEACAWLIAAIGPARARALPGRENDWNVHESIADAAAVERAATTTTTTTATATKKKAPALTPTVGMRVRVMGADGSSRAGMVSYVEEDDRVCDVMFDDDDDGGGGGGGDDDDDDEEVGVPFDRLFGLGGDATADAADAADDDDARRSRREAAATATARVEDVVATLSDVLLNVARCHLKLSASRAGGSSAAHACIAACTASLSLRRNVAALYLRGRARTILCQFKRAGEDLMAALEVHKRRRIAADGERRRGGGGDAGDAETSPAAATTNDDDDDDDELDPDDPDNDSGDDNGIERGYVDSDDETDEQRALRAEEERAFLSAPVVNAFAGGDDDDDASATDPDPDADGAIARADVLTPAVAAKNALSAMSSGERETRVALRALKAAARRRAAADRKLAKAVLGHVRASGVDAGLDPKSDPLARVAPVRDPHEMKGGVPLSKIGEVFRDHVVGKVAPVVRGRGCVVS</sequence>
<feature type="region of interest" description="Disordered" evidence="1">
    <location>
        <begin position="468"/>
        <end position="493"/>
    </location>
</feature>
<dbReference type="AlphaFoldDB" id="C1N116"/>
<feature type="compositionally biased region" description="Acidic residues" evidence="1">
    <location>
        <begin position="101"/>
        <end position="112"/>
    </location>
</feature>
<feature type="compositionally biased region" description="Acidic residues" evidence="1">
    <location>
        <begin position="476"/>
        <end position="491"/>
    </location>
</feature>
<name>C1N116_MICPC</name>
<dbReference type="OrthoDB" id="10679009at2759"/>
<dbReference type="GeneID" id="9687169"/>
<organism evidence="3">
    <name type="scientific">Micromonas pusilla (strain CCMP1545)</name>
    <name type="common">Picoplanktonic green alga</name>
    <dbReference type="NCBI Taxonomy" id="564608"/>
    <lineage>
        <taxon>Eukaryota</taxon>
        <taxon>Viridiplantae</taxon>
        <taxon>Chlorophyta</taxon>
        <taxon>Mamiellophyceae</taxon>
        <taxon>Mamiellales</taxon>
        <taxon>Mamiellaceae</taxon>
        <taxon>Micromonas</taxon>
    </lineage>
</organism>
<keyword evidence="3" id="KW-1185">Reference proteome</keyword>
<feature type="compositionally biased region" description="Acidic residues" evidence="1">
    <location>
        <begin position="240"/>
        <end position="262"/>
    </location>
</feature>
<accession>C1N116</accession>
<feature type="region of interest" description="Disordered" evidence="1">
    <location>
        <begin position="391"/>
        <end position="455"/>
    </location>
</feature>
<dbReference type="KEGG" id="mpp:MICPUCDRAFT_51225"/>
<feature type="region of interest" description="Disordered" evidence="1">
    <location>
        <begin position="80"/>
        <end position="137"/>
    </location>
</feature>
<dbReference type="Proteomes" id="UP000001876">
    <property type="component" value="Unassembled WGS sequence"/>
</dbReference>
<evidence type="ECO:0000313" key="2">
    <source>
        <dbReference type="EMBL" id="EEH54123.1"/>
    </source>
</evidence>
<protein>
    <submittedName>
        <fullName evidence="2">Predicted protein</fullName>
    </submittedName>
</protein>
<dbReference type="RefSeq" id="XP_003061493.1">
    <property type="nucleotide sequence ID" value="XM_003061447.1"/>
</dbReference>
<dbReference type="EMBL" id="GG663744">
    <property type="protein sequence ID" value="EEH54123.1"/>
    <property type="molecule type" value="Genomic_DNA"/>
</dbReference>
<feature type="compositionally biased region" description="Acidic residues" evidence="1">
    <location>
        <begin position="415"/>
        <end position="437"/>
    </location>
</feature>
<feature type="region of interest" description="Disordered" evidence="1">
    <location>
        <begin position="1"/>
        <end position="35"/>
    </location>
</feature>
<dbReference type="OMA" id="VCDVMFD"/>
<evidence type="ECO:0000256" key="1">
    <source>
        <dbReference type="SAM" id="MobiDB-lite"/>
    </source>
</evidence>
<proteinExistence type="predicted"/>
<feature type="compositionally biased region" description="Basic and acidic residues" evidence="1">
    <location>
        <begin position="120"/>
        <end position="137"/>
    </location>
</feature>
<dbReference type="Gene3D" id="1.25.40.10">
    <property type="entry name" value="Tetratricopeptide repeat domain"/>
    <property type="match status" value="1"/>
</dbReference>
<gene>
    <name evidence="2" type="ORF">MICPUCDRAFT_51225</name>
</gene>
<evidence type="ECO:0000313" key="3">
    <source>
        <dbReference type="Proteomes" id="UP000001876"/>
    </source>
</evidence>
<reference evidence="2 3" key="1">
    <citation type="journal article" date="2009" name="Science">
        <title>Green evolution and dynamic adaptations revealed by genomes of the marine picoeukaryotes Micromonas.</title>
        <authorList>
            <person name="Worden A.Z."/>
            <person name="Lee J.H."/>
            <person name="Mock T."/>
            <person name="Rouze P."/>
            <person name="Simmons M.P."/>
            <person name="Aerts A.L."/>
            <person name="Allen A.E."/>
            <person name="Cuvelier M.L."/>
            <person name="Derelle E."/>
            <person name="Everett M.V."/>
            <person name="Foulon E."/>
            <person name="Grimwood J."/>
            <person name="Gundlach H."/>
            <person name="Henrissat B."/>
            <person name="Napoli C."/>
            <person name="McDonald S.M."/>
            <person name="Parker M.S."/>
            <person name="Rombauts S."/>
            <person name="Salamov A."/>
            <person name="Von Dassow P."/>
            <person name="Badger J.H."/>
            <person name="Coutinho P.M."/>
            <person name="Demir E."/>
            <person name="Dubchak I."/>
            <person name="Gentemann C."/>
            <person name="Eikrem W."/>
            <person name="Gready J.E."/>
            <person name="John U."/>
            <person name="Lanier W."/>
            <person name="Lindquist E.A."/>
            <person name="Lucas S."/>
            <person name="Mayer K.F."/>
            <person name="Moreau H."/>
            <person name="Not F."/>
            <person name="Otillar R."/>
            <person name="Panaud O."/>
            <person name="Pangilinan J."/>
            <person name="Paulsen I."/>
            <person name="Piegu B."/>
            <person name="Poliakov A."/>
            <person name="Robbens S."/>
            <person name="Schmutz J."/>
            <person name="Toulza E."/>
            <person name="Wyss T."/>
            <person name="Zelensky A."/>
            <person name="Zhou K."/>
            <person name="Armbrust E.V."/>
            <person name="Bhattacharya D."/>
            <person name="Goodenough U.W."/>
            <person name="Van de Peer Y."/>
            <person name="Grigoriev I.V."/>
        </authorList>
    </citation>
    <scope>NUCLEOTIDE SEQUENCE [LARGE SCALE GENOMIC DNA]</scope>
    <source>
        <strain evidence="2 3">CCMP1545</strain>
    </source>
</reference>
<dbReference type="SUPFAM" id="SSF48452">
    <property type="entry name" value="TPR-like"/>
    <property type="match status" value="1"/>
</dbReference>